<feature type="transmembrane region" description="Helical" evidence="1">
    <location>
        <begin position="31"/>
        <end position="50"/>
    </location>
</feature>
<dbReference type="PANTHER" id="PTHR23232">
    <property type="entry name" value="KRAB DOMAIN C2H2 ZINC FINGER"/>
    <property type="match status" value="1"/>
</dbReference>
<dbReference type="Gene3D" id="6.10.140.140">
    <property type="match status" value="1"/>
</dbReference>
<dbReference type="Proteomes" id="UP001066276">
    <property type="component" value="Chromosome 1_2"/>
</dbReference>
<feature type="transmembrane region" description="Helical" evidence="1">
    <location>
        <begin position="6"/>
        <end position="24"/>
    </location>
</feature>
<dbReference type="EMBL" id="JANPWB010000002">
    <property type="protein sequence ID" value="KAJ1204815.1"/>
    <property type="molecule type" value="Genomic_DNA"/>
</dbReference>
<dbReference type="InterPro" id="IPR036051">
    <property type="entry name" value="KRAB_dom_sf"/>
</dbReference>
<evidence type="ECO:0000313" key="4">
    <source>
        <dbReference type="Proteomes" id="UP001066276"/>
    </source>
</evidence>
<dbReference type="InterPro" id="IPR050169">
    <property type="entry name" value="Krueppel_C2H2_ZnF"/>
</dbReference>
<dbReference type="PANTHER" id="PTHR23232:SF152">
    <property type="entry name" value="ZINC FINGER PROTEIN 182"/>
    <property type="match status" value="1"/>
</dbReference>
<sequence length="389" mass="44475">MLEHNSVSYLVLFVYIAKLGLLQCFHSRFELTATVFTFIGFFFFTCPLYCDKLLTWKITMKTRKDMSQRNSDQAPITFYEVAAYFSEEEWKLLHEWQKELYKSVMKEIQQAVISLGPLIATSVFALKPKTKDKMDQIDNMDSEISIMNSDLRDETVKSDMPLRKTRMAAKHLKAAPDTDPKDIHDDPVTGHMIVKPDAAFTTSKACQYQKEASDTYTRDSQDGLTSGYQTLNSNNNLRMVQELEPKFMDDYGSTEIDSNIHPCLGHEDPSAVSFSVKEEGGTYFMDHPDAEEIENITETPRFPFHRNEIEASLREHRGKEESSRSLKSVPNVTTLPSIGINEEGETYQIEINGHRKREKMIGPTDIEVVMLLEKEINAIVRMASSLCNC</sequence>
<dbReference type="PROSITE" id="PS50805">
    <property type="entry name" value="KRAB"/>
    <property type="match status" value="1"/>
</dbReference>
<keyword evidence="1" id="KW-0812">Transmembrane</keyword>
<comment type="caution">
    <text evidence="3">The sequence shown here is derived from an EMBL/GenBank/DDBJ whole genome shotgun (WGS) entry which is preliminary data.</text>
</comment>
<proteinExistence type="predicted"/>
<protein>
    <recommendedName>
        <fullName evidence="2">KRAB domain-containing protein</fullName>
    </recommendedName>
</protein>
<gene>
    <name evidence="3" type="ORF">NDU88_000253</name>
</gene>
<evidence type="ECO:0000313" key="3">
    <source>
        <dbReference type="EMBL" id="KAJ1204815.1"/>
    </source>
</evidence>
<keyword evidence="1" id="KW-0472">Membrane</keyword>
<accession>A0AAV7VSY3</accession>
<dbReference type="GO" id="GO:0006355">
    <property type="term" value="P:regulation of DNA-templated transcription"/>
    <property type="evidence" value="ECO:0007669"/>
    <property type="project" value="InterPro"/>
</dbReference>
<keyword evidence="1" id="KW-1133">Transmembrane helix</keyword>
<dbReference type="SUPFAM" id="SSF109640">
    <property type="entry name" value="KRAB domain (Kruppel-associated box)"/>
    <property type="match status" value="1"/>
</dbReference>
<dbReference type="SMART" id="SM00349">
    <property type="entry name" value="KRAB"/>
    <property type="match status" value="1"/>
</dbReference>
<dbReference type="Pfam" id="PF01352">
    <property type="entry name" value="KRAB"/>
    <property type="match status" value="1"/>
</dbReference>
<keyword evidence="4" id="KW-1185">Reference proteome</keyword>
<dbReference type="CDD" id="cd07765">
    <property type="entry name" value="KRAB_A-box"/>
    <property type="match status" value="1"/>
</dbReference>
<evidence type="ECO:0000256" key="1">
    <source>
        <dbReference type="SAM" id="Phobius"/>
    </source>
</evidence>
<reference evidence="3" key="1">
    <citation type="journal article" date="2022" name="bioRxiv">
        <title>Sequencing and chromosome-scale assembly of the giantPleurodeles waltlgenome.</title>
        <authorList>
            <person name="Brown T."/>
            <person name="Elewa A."/>
            <person name="Iarovenko S."/>
            <person name="Subramanian E."/>
            <person name="Araus A.J."/>
            <person name="Petzold A."/>
            <person name="Susuki M."/>
            <person name="Suzuki K.-i.T."/>
            <person name="Hayashi T."/>
            <person name="Toyoda A."/>
            <person name="Oliveira C."/>
            <person name="Osipova E."/>
            <person name="Leigh N.D."/>
            <person name="Simon A."/>
            <person name="Yun M.H."/>
        </authorList>
    </citation>
    <scope>NUCLEOTIDE SEQUENCE</scope>
    <source>
        <strain evidence="3">20211129_DDA</strain>
        <tissue evidence="3">Liver</tissue>
    </source>
</reference>
<organism evidence="3 4">
    <name type="scientific">Pleurodeles waltl</name>
    <name type="common">Iberian ribbed newt</name>
    <dbReference type="NCBI Taxonomy" id="8319"/>
    <lineage>
        <taxon>Eukaryota</taxon>
        <taxon>Metazoa</taxon>
        <taxon>Chordata</taxon>
        <taxon>Craniata</taxon>
        <taxon>Vertebrata</taxon>
        <taxon>Euteleostomi</taxon>
        <taxon>Amphibia</taxon>
        <taxon>Batrachia</taxon>
        <taxon>Caudata</taxon>
        <taxon>Salamandroidea</taxon>
        <taxon>Salamandridae</taxon>
        <taxon>Pleurodelinae</taxon>
        <taxon>Pleurodeles</taxon>
    </lineage>
</organism>
<dbReference type="AlphaFoldDB" id="A0AAV7VSY3"/>
<evidence type="ECO:0000259" key="2">
    <source>
        <dbReference type="PROSITE" id="PS50805"/>
    </source>
</evidence>
<dbReference type="InterPro" id="IPR001909">
    <property type="entry name" value="KRAB"/>
</dbReference>
<feature type="domain" description="KRAB" evidence="2">
    <location>
        <begin position="76"/>
        <end position="153"/>
    </location>
</feature>
<name>A0AAV7VSY3_PLEWA</name>